<dbReference type="PANTHER" id="PTHR32114">
    <property type="entry name" value="ABC TRANSPORTER ABCH.3"/>
    <property type="match status" value="1"/>
</dbReference>
<feature type="coiled-coil region" evidence="4">
    <location>
        <begin position="226"/>
        <end position="253"/>
    </location>
</feature>
<dbReference type="GO" id="GO:0016887">
    <property type="term" value="F:ATP hydrolysis activity"/>
    <property type="evidence" value="ECO:0007669"/>
    <property type="project" value="InterPro"/>
</dbReference>
<dbReference type="Gene3D" id="3.40.50.300">
    <property type="entry name" value="P-loop containing nucleotide triphosphate hydrolases"/>
    <property type="match status" value="2"/>
</dbReference>
<feature type="domain" description="Rad50/SbcC-type AAA" evidence="5">
    <location>
        <begin position="6"/>
        <end position="281"/>
    </location>
</feature>
<sequence length="666" mass="76032">MIIRQIILNNFRQFKGKCIIDFSTDKKHNVTVVMGDNGAGKTTLEQAFIWCLYGGTNFAIQELINRDVRESMISGDIAVVSVELQVNYNNHEYSIMRKQRFEKKTTRVEKIPNDIFLVKEQNDNGEFIPLPDIKGVATVREFMPEELSAFFFFDGERLEHMSKELLEHKRSDNFKGAVRGLVGLTAMLEAIGHLGKPGLKGGVIGKIDKLIDDVGNANLSEIAGVIDTLLTKQDALKKNIDDLIDEEARYNEDMIGFQADLKNMQEDINRRKEYERLQALQQSEERDKIKDRQTLYNYFAKHSFGYFILPLLEEALDEIKSADKLDKGIPYIHADTIKFLLERGKCICGADICDDDEATRHLEALMQTLPPNSIGNMIGQFADQASSLATRESDFYEQVKQKTQAYQKHDAVINNAIDQCDDLVKHIADKDKVNSIKIKLSTAKAATARLRNDIVKAKTEYAHTVDKVKRLESQRKEIRGTYSKNRQNMLYLEYAKTIWEQLKSTYDEKESAVRLELEERINKIFENIYDGGIQISVDERYNISTNIITDSGEHMSDLEKNTAQSYAIIFAFIAGIIEMAKSNNDDETNDGFPLVMDAPLSAFDKERIKKICTVLPTIAEQVIIFIKDTDGDIAEKYMDSIIGKKWLIKKHSETVSSMEERLEHYV</sequence>
<evidence type="ECO:0000259" key="5">
    <source>
        <dbReference type="Pfam" id="PF13476"/>
    </source>
</evidence>
<gene>
    <name evidence="6" type="ORF">SAMN05216587_103294</name>
</gene>
<comment type="subunit">
    <text evidence="2">Heterodimer of SbcC and SbcD.</text>
</comment>
<organism evidence="6 7">
    <name type="scientific">Selenomonas ruminantium</name>
    <dbReference type="NCBI Taxonomy" id="971"/>
    <lineage>
        <taxon>Bacteria</taxon>
        <taxon>Bacillati</taxon>
        <taxon>Bacillota</taxon>
        <taxon>Negativicutes</taxon>
        <taxon>Selenomonadales</taxon>
        <taxon>Selenomonadaceae</taxon>
        <taxon>Selenomonas</taxon>
    </lineage>
</organism>
<keyword evidence="4" id="KW-0175">Coiled coil</keyword>
<dbReference type="InterPro" id="IPR038729">
    <property type="entry name" value="Rad50/SbcC_AAA"/>
</dbReference>
<evidence type="ECO:0000256" key="4">
    <source>
        <dbReference type="SAM" id="Coils"/>
    </source>
</evidence>
<evidence type="ECO:0000256" key="2">
    <source>
        <dbReference type="ARBA" id="ARBA00011322"/>
    </source>
</evidence>
<evidence type="ECO:0000313" key="7">
    <source>
        <dbReference type="Proteomes" id="UP000183843"/>
    </source>
</evidence>
<dbReference type="GO" id="GO:0006302">
    <property type="term" value="P:double-strand break repair"/>
    <property type="evidence" value="ECO:0007669"/>
    <property type="project" value="InterPro"/>
</dbReference>
<dbReference type="RefSeq" id="WP_074814343.1">
    <property type="nucleotide sequence ID" value="NZ_FOJX01000003.1"/>
</dbReference>
<evidence type="ECO:0000256" key="1">
    <source>
        <dbReference type="ARBA" id="ARBA00006930"/>
    </source>
</evidence>
<protein>
    <recommendedName>
        <fullName evidence="3">Nuclease SbcCD subunit C</fullName>
    </recommendedName>
</protein>
<dbReference type="Pfam" id="PF13476">
    <property type="entry name" value="AAA_23"/>
    <property type="match status" value="1"/>
</dbReference>
<accession>A0A1I0WSW3</accession>
<evidence type="ECO:0000313" key="6">
    <source>
        <dbReference type="EMBL" id="SFA91862.1"/>
    </source>
</evidence>
<dbReference type="AlphaFoldDB" id="A0A1I0WSW3"/>
<reference evidence="6 7" key="1">
    <citation type="submission" date="2016-10" db="EMBL/GenBank/DDBJ databases">
        <authorList>
            <person name="de Groot N.N."/>
        </authorList>
    </citation>
    <scope>NUCLEOTIDE SEQUENCE [LARGE SCALE GENOMIC DNA]</scope>
    <source>
        <strain evidence="6 7">L14</strain>
    </source>
</reference>
<proteinExistence type="inferred from homology"/>
<dbReference type="EMBL" id="FOJX01000003">
    <property type="protein sequence ID" value="SFA91862.1"/>
    <property type="molecule type" value="Genomic_DNA"/>
</dbReference>
<dbReference type="SUPFAM" id="SSF52540">
    <property type="entry name" value="P-loop containing nucleoside triphosphate hydrolases"/>
    <property type="match status" value="1"/>
</dbReference>
<dbReference type="PANTHER" id="PTHR32114:SF2">
    <property type="entry name" value="ABC TRANSPORTER ABCH.3"/>
    <property type="match status" value="1"/>
</dbReference>
<name>A0A1I0WSW3_SELRU</name>
<dbReference type="InterPro" id="IPR027417">
    <property type="entry name" value="P-loop_NTPase"/>
</dbReference>
<evidence type="ECO:0000256" key="3">
    <source>
        <dbReference type="ARBA" id="ARBA00013368"/>
    </source>
</evidence>
<dbReference type="Proteomes" id="UP000183843">
    <property type="component" value="Unassembled WGS sequence"/>
</dbReference>
<comment type="similarity">
    <text evidence="1">Belongs to the SMC family. SbcC subfamily.</text>
</comment>